<keyword evidence="2" id="KW-0472">Membrane</keyword>
<evidence type="ECO:0000256" key="2">
    <source>
        <dbReference type="SAM" id="Phobius"/>
    </source>
</evidence>
<evidence type="ECO:0000313" key="4">
    <source>
        <dbReference type="EMBL" id="EIW76549.1"/>
    </source>
</evidence>
<dbReference type="Proteomes" id="UP000053558">
    <property type="component" value="Unassembled WGS sequence"/>
</dbReference>
<keyword evidence="2" id="KW-0812">Transmembrane</keyword>
<keyword evidence="5" id="KW-1185">Reference proteome</keyword>
<keyword evidence="2" id="KW-1133">Transmembrane helix</keyword>
<evidence type="ECO:0000313" key="5">
    <source>
        <dbReference type="Proteomes" id="UP000053558"/>
    </source>
</evidence>
<evidence type="ECO:0000256" key="1">
    <source>
        <dbReference type="SAM" id="MobiDB-lite"/>
    </source>
</evidence>
<protein>
    <recommendedName>
        <fullName evidence="3">DUF6533 domain-containing protein</fullName>
    </recommendedName>
</protein>
<dbReference type="Pfam" id="PF20151">
    <property type="entry name" value="DUF6533"/>
    <property type="match status" value="1"/>
</dbReference>
<feature type="transmembrane region" description="Helical" evidence="2">
    <location>
        <begin position="20"/>
        <end position="40"/>
    </location>
</feature>
<feature type="domain" description="DUF6533" evidence="3">
    <location>
        <begin position="23"/>
        <end position="68"/>
    </location>
</feature>
<feature type="transmembrane region" description="Helical" evidence="2">
    <location>
        <begin position="61"/>
        <end position="82"/>
    </location>
</feature>
<dbReference type="InterPro" id="IPR045340">
    <property type="entry name" value="DUF6533"/>
</dbReference>
<proteinExistence type="predicted"/>
<dbReference type="RefSeq" id="XP_007772959.1">
    <property type="nucleotide sequence ID" value="XM_007774769.1"/>
</dbReference>
<comment type="caution">
    <text evidence="4">The sequence shown here is derived from an EMBL/GenBank/DDBJ whole genome shotgun (WGS) entry which is preliminary data.</text>
</comment>
<reference evidence="5" key="1">
    <citation type="journal article" date="2012" name="Science">
        <title>The Paleozoic origin of enzymatic lignin decomposition reconstructed from 31 fungal genomes.</title>
        <authorList>
            <person name="Floudas D."/>
            <person name="Binder M."/>
            <person name="Riley R."/>
            <person name="Barry K."/>
            <person name="Blanchette R.A."/>
            <person name="Henrissat B."/>
            <person name="Martinez A.T."/>
            <person name="Otillar R."/>
            <person name="Spatafora J.W."/>
            <person name="Yadav J.S."/>
            <person name="Aerts A."/>
            <person name="Benoit I."/>
            <person name="Boyd A."/>
            <person name="Carlson A."/>
            <person name="Copeland A."/>
            <person name="Coutinho P.M."/>
            <person name="de Vries R.P."/>
            <person name="Ferreira P."/>
            <person name="Findley K."/>
            <person name="Foster B."/>
            <person name="Gaskell J."/>
            <person name="Glotzer D."/>
            <person name="Gorecki P."/>
            <person name="Heitman J."/>
            <person name="Hesse C."/>
            <person name="Hori C."/>
            <person name="Igarashi K."/>
            <person name="Jurgens J.A."/>
            <person name="Kallen N."/>
            <person name="Kersten P."/>
            <person name="Kohler A."/>
            <person name="Kuees U."/>
            <person name="Kumar T.K.A."/>
            <person name="Kuo A."/>
            <person name="LaButti K."/>
            <person name="Larrondo L.F."/>
            <person name="Lindquist E."/>
            <person name="Ling A."/>
            <person name="Lombard V."/>
            <person name="Lucas S."/>
            <person name="Lundell T."/>
            <person name="Martin R."/>
            <person name="McLaughlin D.J."/>
            <person name="Morgenstern I."/>
            <person name="Morin E."/>
            <person name="Murat C."/>
            <person name="Nagy L.G."/>
            <person name="Nolan M."/>
            <person name="Ohm R.A."/>
            <person name="Patyshakuliyeva A."/>
            <person name="Rokas A."/>
            <person name="Ruiz-Duenas F.J."/>
            <person name="Sabat G."/>
            <person name="Salamov A."/>
            <person name="Samejima M."/>
            <person name="Schmutz J."/>
            <person name="Slot J.C."/>
            <person name="St John F."/>
            <person name="Stenlid J."/>
            <person name="Sun H."/>
            <person name="Sun S."/>
            <person name="Syed K."/>
            <person name="Tsang A."/>
            <person name="Wiebenga A."/>
            <person name="Young D."/>
            <person name="Pisabarro A."/>
            <person name="Eastwood D.C."/>
            <person name="Martin F."/>
            <person name="Cullen D."/>
            <person name="Grigoriev I.V."/>
            <person name="Hibbett D.S."/>
        </authorList>
    </citation>
    <scope>NUCLEOTIDE SEQUENCE [LARGE SCALE GENOMIC DNA]</scope>
    <source>
        <strain evidence="5">RWD-64-598 SS2</strain>
    </source>
</reference>
<dbReference type="OrthoDB" id="2692685at2759"/>
<feature type="region of interest" description="Disordered" evidence="1">
    <location>
        <begin position="89"/>
        <end position="116"/>
    </location>
</feature>
<dbReference type="KEGG" id="cput:CONPUDRAFT_157737"/>
<dbReference type="AlphaFoldDB" id="A0A5M3MBC9"/>
<dbReference type="GeneID" id="19203811"/>
<accession>A0A5M3MBC9</accession>
<sequence>MSTASSGDQLLEAELKAELAQNYAIVAMTALVVYDYLLSLGSEIKFVWARKLSFMSIIYGVLRYLGFIWIMSLLVGGLNVPLSNEPEMGCRAPQAPKNRPDRSQELETPGDQPNKQEAQWFESSVRMSFIYFQGRALFAFITLE</sequence>
<organism evidence="4 5">
    <name type="scientific">Coniophora puteana (strain RWD-64-598)</name>
    <name type="common">Brown rot fungus</name>
    <dbReference type="NCBI Taxonomy" id="741705"/>
    <lineage>
        <taxon>Eukaryota</taxon>
        <taxon>Fungi</taxon>
        <taxon>Dikarya</taxon>
        <taxon>Basidiomycota</taxon>
        <taxon>Agaricomycotina</taxon>
        <taxon>Agaricomycetes</taxon>
        <taxon>Agaricomycetidae</taxon>
        <taxon>Boletales</taxon>
        <taxon>Coniophorineae</taxon>
        <taxon>Coniophoraceae</taxon>
        <taxon>Coniophora</taxon>
    </lineage>
</organism>
<name>A0A5M3MBC9_CONPW</name>
<evidence type="ECO:0000259" key="3">
    <source>
        <dbReference type="Pfam" id="PF20151"/>
    </source>
</evidence>
<dbReference type="EMBL" id="JH711585">
    <property type="protein sequence ID" value="EIW76549.1"/>
    <property type="molecule type" value="Genomic_DNA"/>
</dbReference>
<gene>
    <name evidence="4" type="ORF">CONPUDRAFT_157737</name>
</gene>